<evidence type="ECO:0000313" key="2">
    <source>
        <dbReference type="EMBL" id="RFC54397.1"/>
    </source>
</evidence>
<proteinExistence type="predicted"/>
<comment type="caution">
    <text evidence="2">The sequence shown here is derived from an EMBL/GenBank/DDBJ whole genome shotgun (WGS) entry which is preliminary data.</text>
</comment>
<keyword evidence="1" id="KW-0472">Membrane</keyword>
<keyword evidence="3" id="KW-1185">Reference proteome</keyword>
<organism evidence="2 3">
    <name type="scientific">Brumimicrobium aurantiacum</name>
    <dbReference type="NCBI Taxonomy" id="1737063"/>
    <lineage>
        <taxon>Bacteria</taxon>
        <taxon>Pseudomonadati</taxon>
        <taxon>Bacteroidota</taxon>
        <taxon>Flavobacteriia</taxon>
        <taxon>Flavobacteriales</taxon>
        <taxon>Crocinitomicaceae</taxon>
        <taxon>Brumimicrobium</taxon>
    </lineage>
</organism>
<feature type="transmembrane region" description="Helical" evidence="1">
    <location>
        <begin position="14"/>
        <end position="34"/>
    </location>
</feature>
<gene>
    <name evidence="2" type="ORF">DXU93_08195</name>
</gene>
<keyword evidence="1" id="KW-0812">Transmembrane</keyword>
<keyword evidence="1" id="KW-1133">Transmembrane helix</keyword>
<dbReference type="RefSeq" id="WP_116880798.1">
    <property type="nucleotide sequence ID" value="NZ_QURB01000004.1"/>
</dbReference>
<accession>A0A3E1EXY5</accession>
<dbReference type="OrthoDB" id="9798708at2"/>
<feature type="transmembrane region" description="Helical" evidence="1">
    <location>
        <begin position="46"/>
        <end position="66"/>
    </location>
</feature>
<dbReference type="InterPro" id="IPR032820">
    <property type="entry name" value="ATPase_put"/>
</dbReference>
<dbReference type="Proteomes" id="UP000257127">
    <property type="component" value="Unassembled WGS sequence"/>
</dbReference>
<name>A0A3E1EXY5_9FLAO</name>
<protein>
    <submittedName>
        <fullName evidence="2">AtpZ/AtpI family protein</fullName>
    </submittedName>
</protein>
<dbReference type="AlphaFoldDB" id="A0A3E1EXY5"/>
<evidence type="ECO:0000313" key="3">
    <source>
        <dbReference type="Proteomes" id="UP000257127"/>
    </source>
</evidence>
<reference evidence="2 3" key="1">
    <citation type="submission" date="2018-08" db="EMBL/GenBank/DDBJ databases">
        <title>The draft genome squence of Brumimicrobium sp. N62.</title>
        <authorList>
            <person name="Du Z.-J."/>
            <person name="Luo H.-R."/>
        </authorList>
    </citation>
    <scope>NUCLEOTIDE SEQUENCE [LARGE SCALE GENOMIC DNA]</scope>
    <source>
        <strain evidence="2 3">N62</strain>
    </source>
</reference>
<dbReference type="Pfam" id="PF09527">
    <property type="entry name" value="ATPase_gene1"/>
    <property type="match status" value="1"/>
</dbReference>
<evidence type="ECO:0000256" key="1">
    <source>
        <dbReference type="SAM" id="Phobius"/>
    </source>
</evidence>
<dbReference type="EMBL" id="QURB01000004">
    <property type="protein sequence ID" value="RFC54397.1"/>
    <property type="molecule type" value="Genomic_DNA"/>
</dbReference>
<sequence length="81" mass="9312">MKDKKENKKRMNNYVRFSSVAIQMGIVITIAALGGDYLDEKQENDFPIWTLVLTLIAIFGSLYQVIRAVIKMSKENDDSKR</sequence>